<dbReference type="InterPro" id="IPR009006">
    <property type="entry name" value="Ala_racemase/Decarboxylase_C"/>
</dbReference>
<dbReference type="AlphaFoldDB" id="A0A432ZEH2"/>
<comment type="cofactor">
    <cofactor evidence="2 5 6">
        <name>pyridoxal 5'-phosphate</name>
        <dbReference type="ChEBI" id="CHEBI:597326"/>
    </cofactor>
</comment>
<dbReference type="FunFam" id="3.20.20.10:FF:000002">
    <property type="entry name" value="Alanine racemase"/>
    <property type="match status" value="1"/>
</dbReference>
<dbReference type="EC" id="5.1.1.1" evidence="5"/>
<dbReference type="PANTHER" id="PTHR30511">
    <property type="entry name" value="ALANINE RACEMASE"/>
    <property type="match status" value="1"/>
</dbReference>
<feature type="active site" description="Proton acceptor; specific for L-alanine" evidence="5">
    <location>
        <position position="265"/>
    </location>
</feature>
<dbReference type="Pfam" id="PF01168">
    <property type="entry name" value="Ala_racemase_N"/>
    <property type="match status" value="1"/>
</dbReference>
<accession>A0A432ZEH2</accession>
<comment type="catalytic activity">
    <reaction evidence="1 5">
        <text>L-alanine = D-alanine</text>
        <dbReference type="Rhea" id="RHEA:20249"/>
        <dbReference type="ChEBI" id="CHEBI:57416"/>
        <dbReference type="ChEBI" id="CHEBI:57972"/>
        <dbReference type="EC" id="5.1.1.1"/>
    </reaction>
</comment>
<dbReference type="PROSITE" id="PS00395">
    <property type="entry name" value="ALANINE_RACEMASE"/>
    <property type="match status" value="1"/>
</dbReference>
<evidence type="ECO:0000313" key="10">
    <source>
        <dbReference type="Proteomes" id="UP000288279"/>
    </source>
</evidence>
<evidence type="ECO:0000256" key="5">
    <source>
        <dbReference type="HAMAP-Rule" id="MF_01201"/>
    </source>
</evidence>
<feature type="domain" description="Alanine racemase C-terminal" evidence="8">
    <location>
        <begin position="244"/>
        <end position="368"/>
    </location>
</feature>
<feature type="binding site" evidence="5 7">
    <location>
        <position position="136"/>
    </location>
    <ligand>
        <name>substrate</name>
    </ligand>
</feature>
<feature type="modified residue" description="N6-(pyridoxal phosphate)lysine" evidence="5 6">
    <location>
        <position position="40"/>
    </location>
</feature>
<evidence type="ECO:0000256" key="3">
    <source>
        <dbReference type="ARBA" id="ARBA00022898"/>
    </source>
</evidence>
<evidence type="ECO:0000256" key="7">
    <source>
        <dbReference type="PIRSR" id="PIRSR600821-52"/>
    </source>
</evidence>
<dbReference type="InterPro" id="IPR000821">
    <property type="entry name" value="Ala_racemase"/>
</dbReference>
<dbReference type="Gene3D" id="2.40.37.10">
    <property type="entry name" value="Lyase, Ornithine Decarboxylase, Chain A, domain 1"/>
    <property type="match status" value="1"/>
</dbReference>
<comment type="similarity">
    <text evidence="5">Belongs to the alanine racemase family.</text>
</comment>
<keyword evidence="4 5" id="KW-0413">Isomerase</keyword>
<dbReference type="InterPro" id="IPR001608">
    <property type="entry name" value="Ala_racemase_N"/>
</dbReference>
<feature type="active site" description="Proton acceptor; specific for D-alanine" evidence="5">
    <location>
        <position position="40"/>
    </location>
</feature>
<dbReference type="GO" id="GO:0005829">
    <property type="term" value="C:cytosol"/>
    <property type="evidence" value="ECO:0007669"/>
    <property type="project" value="TreeGrafter"/>
</dbReference>
<keyword evidence="10" id="KW-1185">Reference proteome</keyword>
<dbReference type="CDD" id="cd06827">
    <property type="entry name" value="PLPDE_III_AR_proteobact"/>
    <property type="match status" value="1"/>
</dbReference>
<evidence type="ECO:0000259" key="8">
    <source>
        <dbReference type="SMART" id="SM01005"/>
    </source>
</evidence>
<proteinExistence type="inferred from homology"/>
<keyword evidence="3 5" id="KW-0663">Pyridoxal phosphate</keyword>
<comment type="function">
    <text evidence="5">Catalyzes the interconversion of L-alanine and D-alanine. May also act on other amino acids.</text>
</comment>
<evidence type="ECO:0000256" key="4">
    <source>
        <dbReference type="ARBA" id="ARBA00023235"/>
    </source>
</evidence>
<name>A0A432ZEH2_9GAMM</name>
<dbReference type="InterPro" id="IPR029066">
    <property type="entry name" value="PLP-binding_barrel"/>
</dbReference>
<evidence type="ECO:0000256" key="2">
    <source>
        <dbReference type="ARBA" id="ARBA00001933"/>
    </source>
</evidence>
<organism evidence="9 10">
    <name type="scientific">Pseudidiomarina taiwanensis</name>
    <dbReference type="NCBI Taxonomy" id="337250"/>
    <lineage>
        <taxon>Bacteria</taxon>
        <taxon>Pseudomonadati</taxon>
        <taxon>Pseudomonadota</taxon>
        <taxon>Gammaproteobacteria</taxon>
        <taxon>Alteromonadales</taxon>
        <taxon>Idiomarinaceae</taxon>
        <taxon>Pseudidiomarina</taxon>
    </lineage>
</organism>
<dbReference type="HAMAP" id="MF_01201">
    <property type="entry name" value="Ala_racemase"/>
    <property type="match status" value="1"/>
</dbReference>
<dbReference type="UniPathway" id="UPA00042">
    <property type="reaction ID" value="UER00497"/>
</dbReference>
<dbReference type="NCBIfam" id="TIGR00492">
    <property type="entry name" value="alr"/>
    <property type="match status" value="1"/>
</dbReference>
<dbReference type="EMBL" id="PIQG01000004">
    <property type="protein sequence ID" value="RUO76321.1"/>
    <property type="molecule type" value="Genomic_DNA"/>
</dbReference>
<dbReference type="SUPFAM" id="SSF50621">
    <property type="entry name" value="Alanine racemase C-terminal domain-like"/>
    <property type="match status" value="1"/>
</dbReference>
<reference evidence="9 10" key="1">
    <citation type="journal article" date="2011" name="Front. Microbiol.">
        <title>Genomic signatures of strain selection and enhancement in Bacillus atrophaeus var. globigii, a historical biowarfare simulant.</title>
        <authorList>
            <person name="Gibbons H.S."/>
            <person name="Broomall S.M."/>
            <person name="McNew L.A."/>
            <person name="Daligault H."/>
            <person name="Chapman C."/>
            <person name="Bruce D."/>
            <person name="Karavis M."/>
            <person name="Krepps M."/>
            <person name="McGregor P.A."/>
            <person name="Hong C."/>
            <person name="Park K.H."/>
            <person name="Akmal A."/>
            <person name="Feldman A."/>
            <person name="Lin J.S."/>
            <person name="Chang W.E."/>
            <person name="Higgs B.W."/>
            <person name="Demirev P."/>
            <person name="Lindquist J."/>
            <person name="Liem A."/>
            <person name="Fochler E."/>
            <person name="Read T.D."/>
            <person name="Tapia R."/>
            <person name="Johnson S."/>
            <person name="Bishop-Lilly K.A."/>
            <person name="Detter C."/>
            <person name="Han C."/>
            <person name="Sozhamannan S."/>
            <person name="Rosenzweig C.N."/>
            <person name="Skowronski E.W."/>
        </authorList>
    </citation>
    <scope>NUCLEOTIDE SEQUENCE [LARGE SCALE GENOMIC DNA]</scope>
    <source>
        <strain evidence="9 10">PIT1</strain>
    </source>
</reference>
<comment type="caution">
    <text evidence="9">The sequence shown here is derived from an EMBL/GenBank/DDBJ whole genome shotgun (WGS) entry which is preliminary data.</text>
</comment>
<evidence type="ECO:0000256" key="1">
    <source>
        <dbReference type="ARBA" id="ARBA00000316"/>
    </source>
</evidence>
<dbReference type="SUPFAM" id="SSF51419">
    <property type="entry name" value="PLP-binding barrel"/>
    <property type="match status" value="1"/>
</dbReference>
<dbReference type="GO" id="GO:0030170">
    <property type="term" value="F:pyridoxal phosphate binding"/>
    <property type="evidence" value="ECO:0007669"/>
    <property type="project" value="UniProtKB-UniRule"/>
</dbReference>
<gene>
    <name evidence="9" type="primary">alr</name>
    <name evidence="9" type="ORF">CWI83_08120</name>
</gene>
<dbReference type="PANTHER" id="PTHR30511:SF0">
    <property type="entry name" value="ALANINE RACEMASE, CATABOLIC-RELATED"/>
    <property type="match status" value="1"/>
</dbReference>
<dbReference type="OrthoDB" id="9813814at2"/>
<evidence type="ECO:0000313" key="9">
    <source>
        <dbReference type="EMBL" id="RUO76321.1"/>
    </source>
</evidence>
<dbReference type="GO" id="GO:0030632">
    <property type="term" value="P:D-alanine biosynthetic process"/>
    <property type="evidence" value="ECO:0007669"/>
    <property type="project" value="UniProtKB-UniRule"/>
</dbReference>
<dbReference type="Proteomes" id="UP000288279">
    <property type="component" value="Unassembled WGS sequence"/>
</dbReference>
<evidence type="ECO:0000256" key="6">
    <source>
        <dbReference type="PIRSR" id="PIRSR600821-50"/>
    </source>
</evidence>
<comment type="pathway">
    <text evidence="5">Amino-acid biosynthesis; D-alanine biosynthesis; D-alanine from L-alanine: step 1/1.</text>
</comment>
<dbReference type="GO" id="GO:0008784">
    <property type="term" value="F:alanine racemase activity"/>
    <property type="evidence" value="ECO:0007669"/>
    <property type="project" value="UniProtKB-UniRule"/>
</dbReference>
<feature type="binding site" evidence="5 7">
    <location>
        <position position="313"/>
    </location>
    <ligand>
        <name>substrate</name>
    </ligand>
</feature>
<dbReference type="InterPro" id="IPR011079">
    <property type="entry name" value="Ala_racemase_C"/>
</dbReference>
<dbReference type="RefSeq" id="WP_126827937.1">
    <property type="nucleotide sequence ID" value="NZ_PIQG01000004.1"/>
</dbReference>
<sequence length="368" mass="40039">MANGIHFRSTRAEINRDALVHNAREIKTQAGDHRVLGVIKADAYGHGLITAAQALDSELDAFGVAFIDEALRLREAGIIKPVVLLEGILSGEELPICAHYNLQPVIHQQSQLDALLTARLVRPVAVWLKVDTGLHRLGWPPEQVKSVYQQLRQCPNVGAITLMSHYANSGDHGHPLTQAQQKLFEDICAMTEITVNVSMANSAALLTTAVELSSMNGEWMRTGITIYGLPPSEDFASQLSIQPVMRLIAPVIALRTIPAGESVGYGSTWTATRESRIATIAIGYGDGYPRHCKNGTPVFINGQRAPLAGTVSMDMITVDVTDLDKVEEGDEVELWGPNLSVNEIAKWADTIGYELLTRVSPRVPRVAV</sequence>
<dbReference type="Pfam" id="PF00842">
    <property type="entry name" value="Ala_racemase_C"/>
    <property type="match status" value="1"/>
</dbReference>
<dbReference type="Gene3D" id="3.20.20.10">
    <property type="entry name" value="Alanine racemase"/>
    <property type="match status" value="1"/>
</dbReference>
<dbReference type="InterPro" id="IPR020622">
    <property type="entry name" value="Ala_racemase_pyridoxalP-BS"/>
</dbReference>
<dbReference type="SMART" id="SM01005">
    <property type="entry name" value="Ala_racemase_C"/>
    <property type="match status" value="1"/>
</dbReference>
<protein>
    <recommendedName>
        <fullName evidence="5">Alanine racemase</fullName>
        <ecNumber evidence="5">5.1.1.1</ecNumber>
    </recommendedName>
</protein>
<dbReference type="PRINTS" id="PR00992">
    <property type="entry name" value="ALARACEMASE"/>
</dbReference>